<evidence type="ECO:0000313" key="2">
    <source>
        <dbReference type="Proteomes" id="UP001497453"/>
    </source>
</evidence>
<evidence type="ECO:0000313" key="1">
    <source>
        <dbReference type="EMBL" id="CAL1711618.1"/>
    </source>
</evidence>
<protein>
    <recommendedName>
        <fullName evidence="3">DUF1479-domain-containing protein</fullName>
    </recommendedName>
</protein>
<dbReference type="EMBL" id="OZ037949">
    <property type="protein sequence ID" value="CAL1711618.1"/>
    <property type="molecule type" value="Genomic_DNA"/>
</dbReference>
<keyword evidence="2" id="KW-1185">Reference proteome</keyword>
<sequence length="508" mass="55909">MLRATLSSPRSLATRSSSAIYRTLFVREYAVAPSTGSTGTISPEILHARRTPKKEGTIADVFDLTGAPPLPQRFSDLKKEIYHDGIIQSWREVLDELKVTTEEIASEGGRVGLDSYLDCISLAKQGEEQKKSIKKTGTVIVKGGVLKDEALAWKQAIRDYAAANGDKVKGTPAENIVFYEVYNSKAQVAARTHPALINTQRALLTLWHSSDPSTPADFSTPISYFDRLRIRAPGPSSFTLGPHIDGGGLERWEDPGYRACFARILEGRWKEHDPFDATPRLDAKQDLYHAPNQCSVFRPWQGWTSMSTTGPREGTLRLLPFLSLSTAYIILRPFFRPKPGRIVDGKVSLTADDWELNLDGTDFPGSQMAKAQLLNEETHPHLRIDKAMISLPQMEPGDQVYWHCDLVHAVEAEHIGKGDSSVLYIPATPLTVKNASYLRDQRDNFIAGYPPPDFPGGEGEAGFKGRATVDDVASGLGRRLLGLEPFEVPSNASAGVAKVIKQANAILF</sequence>
<dbReference type="Gene3D" id="2.60.120.330">
    <property type="entry name" value="B-lactam Antibiotic, Isopenicillin N Synthase, Chain"/>
    <property type="match status" value="1"/>
</dbReference>
<dbReference type="InterPro" id="IPR027443">
    <property type="entry name" value="IPNS-like_sf"/>
</dbReference>
<dbReference type="SUPFAM" id="SSF51197">
    <property type="entry name" value="Clavaminate synthase-like"/>
    <property type="match status" value="1"/>
</dbReference>
<evidence type="ECO:0008006" key="3">
    <source>
        <dbReference type="Google" id="ProtNLM"/>
    </source>
</evidence>
<organism evidence="1 2">
    <name type="scientific">Somion occarium</name>
    <dbReference type="NCBI Taxonomy" id="3059160"/>
    <lineage>
        <taxon>Eukaryota</taxon>
        <taxon>Fungi</taxon>
        <taxon>Dikarya</taxon>
        <taxon>Basidiomycota</taxon>
        <taxon>Agaricomycotina</taxon>
        <taxon>Agaricomycetes</taxon>
        <taxon>Polyporales</taxon>
        <taxon>Cerrenaceae</taxon>
        <taxon>Somion</taxon>
    </lineage>
</organism>
<name>A0ABP1DUW9_9APHY</name>
<accession>A0ABP1DUW9</accession>
<dbReference type="InterPro" id="IPR010856">
    <property type="entry name" value="Gig2-like"/>
</dbReference>
<dbReference type="Pfam" id="PF07350">
    <property type="entry name" value="Gig2-like"/>
    <property type="match status" value="1"/>
</dbReference>
<dbReference type="PANTHER" id="PTHR30613:SF1">
    <property type="entry name" value="DUF1479 DOMAIN PROTEIN (AFU_ORTHOLOGUE AFUA_5G09280)"/>
    <property type="match status" value="1"/>
</dbReference>
<dbReference type="PANTHER" id="PTHR30613">
    <property type="entry name" value="UNCHARACTERIZED PROTEIN YBIU-RELATED"/>
    <property type="match status" value="1"/>
</dbReference>
<dbReference type="Proteomes" id="UP001497453">
    <property type="component" value="Chromosome 6"/>
</dbReference>
<gene>
    <name evidence="1" type="ORF">GFSPODELE1_LOCUS8425</name>
</gene>
<reference evidence="2" key="1">
    <citation type="submission" date="2024-04" db="EMBL/GenBank/DDBJ databases">
        <authorList>
            <person name="Shaw F."/>
            <person name="Minotto A."/>
        </authorList>
    </citation>
    <scope>NUCLEOTIDE SEQUENCE [LARGE SCALE GENOMIC DNA]</scope>
</reference>
<proteinExistence type="predicted"/>